<dbReference type="InterPro" id="IPR041215">
    <property type="entry name" value="FlgO_dom"/>
</dbReference>
<keyword evidence="3" id="KW-1185">Reference proteome</keyword>
<proteinExistence type="predicted"/>
<dbReference type="RefSeq" id="WP_189432600.1">
    <property type="nucleotide sequence ID" value="NZ_BNAO01000004.1"/>
</dbReference>
<evidence type="ECO:0000313" key="3">
    <source>
        <dbReference type="Proteomes" id="UP000659697"/>
    </source>
</evidence>
<sequence>MIKRNLVWFSALTLLAGCQSHHRVEDGYSRCDSNGQCSSEIRRHYHDHGRKDVVTPLPTTQPNVVNRQHGWAVPYQYVTSLQSNKQLNDYVAQMAMQLVETFHYFPTESRVAVASFVDLDSELNRTNIVGNQLAEAFIHQLQQFGVSVVDFKTTRDIQVTANGDFVFSRNHSQLDALQQIDYVLSGTMVFGPRGIMVNARVINFRSKVVAASSQQLIPHFVISSLYPGIAR</sequence>
<evidence type="ECO:0000313" key="2">
    <source>
        <dbReference type="EMBL" id="GHG69115.1"/>
    </source>
</evidence>
<feature type="domain" description="FlgO" evidence="1">
    <location>
        <begin position="93"/>
        <end position="221"/>
    </location>
</feature>
<dbReference type="EMBL" id="BNAO01000004">
    <property type="protein sequence ID" value="GHG69115.1"/>
    <property type="molecule type" value="Genomic_DNA"/>
</dbReference>
<dbReference type="PROSITE" id="PS51257">
    <property type="entry name" value="PROKAR_LIPOPROTEIN"/>
    <property type="match status" value="1"/>
</dbReference>
<reference evidence="3" key="1">
    <citation type="journal article" date="2019" name="Int. J. Syst. Evol. Microbiol.">
        <title>The Global Catalogue of Microorganisms (GCM) 10K type strain sequencing project: providing services to taxonomists for standard genome sequencing and annotation.</title>
        <authorList>
            <consortium name="The Broad Institute Genomics Platform"/>
            <consortium name="The Broad Institute Genome Sequencing Center for Infectious Disease"/>
            <person name="Wu L."/>
            <person name="Ma J."/>
        </authorList>
    </citation>
    <scope>NUCLEOTIDE SEQUENCE [LARGE SCALE GENOMIC DNA]</scope>
    <source>
        <strain evidence="3">CGMCC 1.7003</strain>
    </source>
</reference>
<comment type="caution">
    <text evidence="2">The sequence shown here is derived from an EMBL/GenBank/DDBJ whole genome shotgun (WGS) entry which is preliminary data.</text>
</comment>
<organism evidence="2 3">
    <name type="scientific">Alishewanella longhuensis</name>
    <dbReference type="NCBI Taxonomy" id="1091037"/>
    <lineage>
        <taxon>Bacteria</taxon>
        <taxon>Pseudomonadati</taxon>
        <taxon>Pseudomonadota</taxon>
        <taxon>Gammaproteobacteria</taxon>
        <taxon>Alteromonadales</taxon>
        <taxon>Alteromonadaceae</taxon>
        <taxon>Alishewanella</taxon>
    </lineage>
</organism>
<accession>A0ABQ3KY01</accession>
<name>A0ABQ3KY01_9ALTE</name>
<protein>
    <recommendedName>
        <fullName evidence="1">FlgO domain-containing protein</fullName>
    </recommendedName>
</protein>
<dbReference type="Pfam" id="PF17680">
    <property type="entry name" value="FlgO"/>
    <property type="match status" value="1"/>
</dbReference>
<dbReference type="Proteomes" id="UP000659697">
    <property type="component" value="Unassembled WGS sequence"/>
</dbReference>
<gene>
    <name evidence="2" type="ORF">GCM10010919_18770</name>
</gene>
<evidence type="ECO:0000259" key="1">
    <source>
        <dbReference type="Pfam" id="PF17680"/>
    </source>
</evidence>